<sequence length="57" mass="6542">MDIKYLKLQDKIREGVVDIEHLGTFHMVADPLTKALHVTAFRRHLPNLGLQSSMENI</sequence>
<proteinExistence type="predicted"/>
<gene>
    <name evidence="1" type="ORF">C1H46_042763</name>
</gene>
<dbReference type="Proteomes" id="UP000315295">
    <property type="component" value="Unassembled WGS sequence"/>
</dbReference>
<dbReference type="AlphaFoldDB" id="A0A540KBW7"/>
<comment type="caution">
    <text evidence="1">The sequence shown here is derived from an EMBL/GenBank/DDBJ whole genome shotgun (WGS) entry which is preliminary data.</text>
</comment>
<reference evidence="1 2" key="1">
    <citation type="journal article" date="2019" name="G3 (Bethesda)">
        <title>Sequencing of a Wild Apple (Malus baccata) Genome Unravels the Differences Between Cultivated and Wild Apple Species Regarding Disease Resistance and Cold Tolerance.</title>
        <authorList>
            <person name="Chen X."/>
        </authorList>
    </citation>
    <scope>NUCLEOTIDE SEQUENCE [LARGE SCALE GENOMIC DNA]</scope>
    <source>
        <strain evidence="2">cv. Shandingzi</strain>
        <tissue evidence="1">Leaves</tissue>
    </source>
</reference>
<evidence type="ECO:0000313" key="1">
    <source>
        <dbReference type="EMBL" id="TQD71699.1"/>
    </source>
</evidence>
<keyword evidence="2" id="KW-1185">Reference proteome</keyword>
<name>A0A540KBW7_MALBA</name>
<dbReference type="EMBL" id="VIEB01001508">
    <property type="protein sequence ID" value="TQD71699.1"/>
    <property type="molecule type" value="Genomic_DNA"/>
</dbReference>
<evidence type="ECO:0000313" key="2">
    <source>
        <dbReference type="Proteomes" id="UP000315295"/>
    </source>
</evidence>
<accession>A0A540KBW7</accession>
<protein>
    <submittedName>
        <fullName evidence="1">Uncharacterized protein</fullName>
    </submittedName>
</protein>
<organism evidence="1 2">
    <name type="scientific">Malus baccata</name>
    <name type="common">Siberian crab apple</name>
    <name type="synonym">Pyrus baccata</name>
    <dbReference type="NCBI Taxonomy" id="106549"/>
    <lineage>
        <taxon>Eukaryota</taxon>
        <taxon>Viridiplantae</taxon>
        <taxon>Streptophyta</taxon>
        <taxon>Embryophyta</taxon>
        <taxon>Tracheophyta</taxon>
        <taxon>Spermatophyta</taxon>
        <taxon>Magnoliopsida</taxon>
        <taxon>eudicotyledons</taxon>
        <taxon>Gunneridae</taxon>
        <taxon>Pentapetalae</taxon>
        <taxon>rosids</taxon>
        <taxon>fabids</taxon>
        <taxon>Rosales</taxon>
        <taxon>Rosaceae</taxon>
        <taxon>Amygdaloideae</taxon>
        <taxon>Maleae</taxon>
        <taxon>Malus</taxon>
    </lineage>
</organism>